<reference evidence="2" key="1">
    <citation type="journal article" date="2020" name="Nature">
        <title>Giant virus diversity and host interactions through global metagenomics.</title>
        <authorList>
            <person name="Schulz F."/>
            <person name="Roux S."/>
            <person name="Paez-Espino D."/>
            <person name="Jungbluth S."/>
            <person name="Walsh D.A."/>
            <person name="Denef V.J."/>
            <person name="McMahon K.D."/>
            <person name="Konstantinidis K.T."/>
            <person name="Eloe-Fadrosh E.A."/>
            <person name="Kyrpides N.C."/>
            <person name="Woyke T."/>
        </authorList>
    </citation>
    <scope>NUCLEOTIDE SEQUENCE</scope>
    <source>
        <strain evidence="2">GVMAG-M-3300018428-35</strain>
    </source>
</reference>
<feature type="compositionally biased region" description="Low complexity" evidence="1">
    <location>
        <begin position="255"/>
        <end position="275"/>
    </location>
</feature>
<feature type="compositionally biased region" description="Basic and acidic residues" evidence="1">
    <location>
        <begin position="277"/>
        <end position="311"/>
    </location>
</feature>
<feature type="region of interest" description="Disordered" evidence="1">
    <location>
        <begin position="253"/>
        <end position="311"/>
    </location>
</feature>
<organism evidence="2">
    <name type="scientific">viral metagenome</name>
    <dbReference type="NCBI Taxonomy" id="1070528"/>
    <lineage>
        <taxon>unclassified sequences</taxon>
        <taxon>metagenomes</taxon>
        <taxon>organismal metagenomes</taxon>
    </lineage>
</organism>
<evidence type="ECO:0000256" key="1">
    <source>
        <dbReference type="SAM" id="MobiDB-lite"/>
    </source>
</evidence>
<proteinExistence type="predicted"/>
<name>A0A6C0BTN6_9ZZZZ</name>
<dbReference type="EMBL" id="MN739250">
    <property type="protein sequence ID" value="QHS95440.1"/>
    <property type="molecule type" value="Genomic_DNA"/>
</dbReference>
<accession>A0A6C0BTN6</accession>
<sequence length="311" mass="36609">MEINKQLSSIFSSFIRDLSKTFPELKNCLYRNYESEITNESINLEECPKIKEFLDKIKLNEEFIKNKDESFFQKDFELLEEISFKRLWEKNISDKTKNIIWKYLQSFSIININLNSSDKLKDILESMKESEEISKDKIKDKKTAKDLKDLKKLTENISEPEVTEDELDLENMLGGMMNSDIGKIAKEVAENMDFENILGNVDESSNPMELMSQLLNPEKMNSIFQNINQVMDTKVKNGDLKPEDLKKEAENMYGNMSSNPMFSSMMNQMNQHQNNPESKKEDQEESKKELTKEEKKQKLREKIKEKQMNRK</sequence>
<protein>
    <submittedName>
        <fullName evidence="2">Uncharacterized protein</fullName>
    </submittedName>
</protein>
<evidence type="ECO:0000313" key="2">
    <source>
        <dbReference type="EMBL" id="QHS95440.1"/>
    </source>
</evidence>
<dbReference type="AlphaFoldDB" id="A0A6C0BTN6"/>